<comment type="caution">
    <text evidence="11">The sequence shown here is derived from an EMBL/GenBank/DDBJ whole genome shotgun (WGS) entry which is preliminary data.</text>
</comment>
<evidence type="ECO:0000313" key="11">
    <source>
        <dbReference type="EMBL" id="GAA3203687.1"/>
    </source>
</evidence>
<dbReference type="PANTHER" id="PTHR24421">
    <property type="entry name" value="NITRATE/NITRITE SENSOR PROTEIN NARX-RELATED"/>
    <property type="match status" value="1"/>
</dbReference>
<dbReference type="CDD" id="cd10322">
    <property type="entry name" value="SLC5sbd"/>
    <property type="match status" value="1"/>
</dbReference>
<feature type="transmembrane region" description="Helical" evidence="9">
    <location>
        <begin position="68"/>
        <end position="87"/>
    </location>
</feature>
<evidence type="ECO:0000256" key="9">
    <source>
        <dbReference type="SAM" id="Phobius"/>
    </source>
</evidence>
<feature type="transmembrane region" description="Helical" evidence="9">
    <location>
        <begin position="167"/>
        <end position="184"/>
    </location>
</feature>
<dbReference type="InterPro" id="IPR005467">
    <property type="entry name" value="His_kinase_dom"/>
</dbReference>
<feature type="domain" description="Histidine kinase" evidence="10">
    <location>
        <begin position="654"/>
        <end position="855"/>
    </location>
</feature>
<dbReference type="Gene3D" id="3.30.565.10">
    <property type="entry name" value="Histidine kinase-like ATPase, C-terminal domain"/>
    <property type="match status" value="1"/>
</dbReference>
<evidence type="ECO:0000256" key="5">
    <source>
        <dbReference type="ARBA" id="ARBA00022777"/>
    </source>
</evidence>
<feature type="transmembrane region" description="Helical" evidence="9">
    <location>
        <begin position="36"/>
        <end position="56"/>
    </location>
</feature>
<dbReference type="Pfam" id="PF07730">
    <property type="entry name" value="HisKA_3"/>
    <property type="match status" value="1"/>
</dbReference>
<dbReference type="Pfam" id="PF02518">
    <property type="entry name" value="HATPase_c"/>
    <property type="match status" value="1"/>
</dbReference>
<reference evidence="12" key="1">
    <citation type="journal article" date="2019" name="Int. J. Syst. Evol. Microbiol.">
        <title>The Global Catalogue of Microorganisms (GCM) 10K type strain sequencing project: providing services to taxonomists for standard genome sequencing and annotation.</title>
        <authorList>
            <consortium name="The Broad Institute Genomics Platform"/>
            <consortium name="The Broad Institute Genome Sequencing Center for Infectious Disease"/>
            <person name="Wu L."/>
            <person name="Ma J."/>
        </authorList>
    </citation>
    <scope>NUCLEOTIDE SEQUENCE [LARGE SCALE GENOMIC DNA]</scope>
    <source>
        <strain evidence="12">JCM 9377</strain>
    </source>
</reference>
<dbReference type="SMART" id="SM00387">
    <property type="entry name" value="HATPase_c"/>
    <property type="match status" value="1"/>
</dbReference>
<feature type="transmembrane region" description="Helical" evidence="9">
    <location>
        <begin position="416"/>
        <end position="443"/>
    </location>
</feature>
<dbReference type="PROSITE" id="PS50109">
    <property type="entry name" value="HIS_KIN"/>
    <property type="match status" value="1"/>
</dbReference>
<dbReference type="Gene3D" id="1.20.5.1930">
    <property type="match status" value="1"/>
</dbReference>
<dbReference type="EMBL" id="BAAAUV010000004">
    <property type="protein sequence ID" value="GAA3203687.1"/>
    <property type="molecule type" value="Genomic_DNA"/>
</dbReference>
<dbReference type="Gene3D" id="1.20.1730.10">
    <property type="entry name" value="Sodium/glucose cotransporter"/>
    <property type="match status" value="1"/>
</dbReference>
<dbReference type="InterPro" id="IPR036890">
    <property type="entry name" value="HATPase_C_sf"/>
</dbReference>
<evidence type="ECO:0000256" key="2">
    <source>
        <dbReference type="ARBA" id="ARBA00006434"/>
    </source>
</evidence>
<evidence type="ECO:0000256" key="6">
    <source>
        <dbReference type="ARBA" id="ARBA00022989"/>
    </source>
</evidence>
<dbReference type="PROSITE" id="PS50283">
    <property type="entry name" value="NA_SOLUT_SYMP_3"/>
    <property type="match status" value="1"/>
</dbReference>
<keyword evidence="8 9" id="KW-0472">Membrane</keyword>
<keyword evidence="4 9" id="KW-0812">Transmembrane</keyword>
<dbReference type="InterPro" id="IPR038377">
    <property type="entry name" value="Na/Glc_symporter_sf"/>
</dbReference>
<feature type="transmembrane region" description="Helical" evidence="9">
    <location>
        <begin position="290"/>
        <end position="312"/>
    </location>
</feature>
<evidence type="ECO:0000256" key="4">
    <source>
        <dbReference type="ARBA" id="ARBA00022692"/>
    </source>
</evidence>
<accession>A0ABP6Q6V7</accession>
<dbReference type="CDD" id="cd16917">
    <property type="entry name" value="HATPase_UhpB-NarQ-NarX-like"/>
    <property type="match status" value="1"/>
</dbReference>
<evidence type="ECO:0000256" key="1">
    <source>
        <dbReference type="ARBA" id="ARBA00004141"/>
    </source>
</evidence>
<feature type="transmembrane region" description="Helical" evidence="9">
    <location>
        <begin position="251"/>
        <end position="269"/>
    </location>
</feature>
<gene>
    <name evidence="11" type="ORF">GCM10010468_17870</name>
</gene>
<dbReference type="SUPFAM" id="SSF55874">
    <property type="entry name" value="ATPase domain of HSP90 chaperone/DNA topoisomerase II/histidine kinase"/>
    <property type="match status" value="1"/>
</dbReference>
<keyword evidence="7" id="KW-0902">Two-component regulatory system</keyword>
<dbReference type="InterPro" id="IPR011712">
    <property type="entry name" value="Sig_transdc_His_kin_sub3_dim/P"/>
</dbReference>
<evidence type="ECO:0000256" key="7">
    <source>
        <dbReference type="ARBA" id="ARBA00023012"/>
    </source>
</evidence>
<keyword evidence="12" id="KW-1185">Reference proteome</keyword>
<feature type="transmembrane region" description="Helical" evidence="9">
    <location>
        <begin position="337"/>
        <end position="370"/>
    </location>
</feature>
<feature type="transmembrane region" description="Helical" evidence="9">
    <location>
        <begin position="6"/>
        <end position="24"/>
    </location>
</feature>
<sequence>MLGDTFVTVVAGVYLVLLFVVAYYGDRRARAGRSVIANGTVYSLSLAVYATSWTYYGGVGQAATSGLGFLPVYLGPTLMFALGWVVLRKIVRISRKHRITSLADFISARYGSSTRLGGLVTVLTVVGLLPFIALQLKTVSNSCEIIRLHPRVPTKWELAHVPFVQDTGLYLTFMLAAFAIWFGARHLDASERHEGMVVTIAFESVVKLVIFLIAGFYVVYGMFGGFGDLFELAAATPRTATTLAIDTGQGYGTWVWLTVLSMLAVILLPRQWQMTFVENTDERHLLRAMWMFPLYLLVINLFVLPIALGGLLRFGSGSAVDPDTFLLALPLAQGQELVTLLVFVGGLSTATGMIIVETVALSTMISNYLVMPLLLRSRSRLVEKDDLTGVILGVRRASIIVIMAAGYAYFRVFGGGVALVSFGLLSFVAVAQFAPSVFGGLFWRNGTRRGALAGLSAGFTAWIYTLLLPTFDKAGWLPGSLTEDGLFGQEWLRPQALFGMTGMDEISHAMFWSMLVNIGGYVAFSLAERLPPAALADAAVFVDALDDGGGARRWYGRITVADLRSLVERFLGSAGAARAFRDHLAEDHLGSSPEAEADPELIQYVESLLVGAVGPACARFVIASVTREDPMPAETIREILDEASQVAALEERHRLARELHDSVSQALFSMNLHTRALELAVQREDWERKEPVVLTLAELRELTQSALSEMRALIFQLRPGTLHEEGLVNAARRHLATVAAREGITISVEAPEERLTLTERAEQDLFRVIQEAAHNSIKHAGPAQISVRLHEDVLKPGTLVVEVSDNGIGFDPGIPHPGHLGLDGMRERTERLGGRLDIESSPSGSTVRAVIPGLLRPADVRHEDVGTAVPE</sequence>
<dbReference type="Proteomes" id="UP001501237">
    <property type="component" value="Unassembled WGS sequence"/>
</dbReference>
<evidence type="ECO:0000313" key="12">
    <source>
        <dbReference type="Proteomes" id="UP001501237"/>
    </source>
</evidence>
<keyword evidence="3" id="KW-0808">Transferase</keyword>
<feature type="transmembrane region" description="Helical" evidence="9">
    <location>
        <begin position="196"/>
        <end position="220"/>
    </location>
</feature>
<dbReference type="InterPro" id="IPR050482">
    <property type="entry name" value="Sensor_HK_TwoCompSys"/>
</dbReference>
<proteinExistence type="inferred from homology"/>
<dbReference type="InterPro" id="IPR003594">
    <property type="entry name" value="HATPase_dom"/>
</dbReference>
<protein>
    <recommendedName>
        <fullName evidence="10">Histidine kinase domain-containing protein</fullName>
    </recommendedName>
</protein>
<evidence type="ECO:0000256" key="3">
    <source>
        <dbReference type="ARBA" id="ARBA00022679"/>
    </source>
</evidence>
<comment type="subcellular location">
    <subcellularLocation>
        <location evidence="1">Membrane</location>
        <topology evidence="1">Multi-pass membrane protein</topology>
    </subcellularLocation>
</comment>
<dbReference type="InterPro" id="IPR001734">
    <property type="entry name" value="Na/solute_symporter"/>
</dbReference>
<feature type="transmembrane region" description="Helical" evidence="9">
    <location>
        <begin position="390"/>
        <end position="410"/>
    </location>
</feature>
<keyword evidence="6 9" id="KW-1133">Transmembrane helix</keyword>
<dbReference type="RefSeq" id="WP_344824571.1">
    <property type="nucleotide sequence ID" value="NZ_BAAAUV010000004.1"/>
</dbReference>
<evidence type="ECO:0000256" key="8">
    <source>
        <dbReference type="ARBA" id="ARBA00023136"/>
    </source>
</evidence>
<evidence type="ECO:0000259" key="10">
    <source>
        <dbReference type="PROSITE" id="PS50109"/>
    </source>
</evidence>
<name>A0ABP6Q6V7_9ACTN</name>
<feature type="transmembrane region" description="Helical" evidence="9">
    <location>
        <begin position="450"/>
        <end position="471"/>
    </location>
</feature>
<organism evidence="11 12">
    <name type="scientific">Actinocorallia longicatena</name>
    <dbReference type="NCBI Taxonomy" id="111803"/>
    <lineage>
        <taxon>Bacteria</taxon>
        <taxon>Bacillati</taxon>
        <taxon>Actinomycetota</taxon>
        <taxon>Actinomycetes</taxon>
        <taxon>Streptosporangiales</taxon>
        <taxon>Thermomonosporaceae</taxon>
        <taxon>Actinocorallia</taxon>
    </lineage>
</organism>
<comment type="similarity">
    <text evidence="2">Belongs to the sodium:solute symporter (SSF) (TC 2.A.21) family.</text>
</comment>
<feature type="transmembrane region" description="Helical" evidence="9">
    <location>
        <begin position="116"/>
        <end position="134"/>
    </location>
</feature>
<keyword evidence="5" id="KW-0418">Kinase</keyword>